<evidence type="ECO:0000313" key="3">
    <source>
        <dbReference type="EMBL" id="USJ32325.1"/>
    </source>
</evidence>
<dbReference type="RefSeq" id="WP_235163795.1">
    <property type="nucleotide sequence ID" value="NZ_CP098805.1"/>
</dbReference>
<dbReference type="SUPFAM" id="SSF51735">
    <property type="entry name" value="NAD(P)-binding Rossmann-fold domains"/>
    <property type="match status" value="1"/>
</dbReference>
<feature type="domain" description="Gfo/Idh/MocA-like oxidoreductase bacterial type C-terminal" evidence="2">
    <location>
        <begin position="370"/>
        <end position="440"/>
    </location>
</feature>
<proteinExistence type="predicted"/>
<feature type="domain" description="Gfo/Idh/MocA-like oxidoreductase bacterial type C-terminal" evidence="2">
    <location>
        <begin position="207"/>
        <end position="263"/>
    </location>
</feature>
<dbReference type="Gene3D" id="3.30.360.10">
    <property type="entry name" value="Dihydrodipicolinate Reductase, domain 2"/>
    <property type="match status" value="1"/>
</dbReference>
<evidence type="ECO:0000313" key="4">
    <source>
        <dbReference type="Proteomes" id="UP001055420"/>
    </source>
</evidence>
<dbReference type="Proteomes" id="UP001055420">
    <property type="component" value="Chromosome"/>
</dbReference>
<reference evidence="3" key="1">
    <citation type="submission" date="2022-06" db="EMBL/GenBank/DDBJ databases">
        <title>Novel species in genus Dyadobacter.</title>
        <authorList>
            <person name="Ma C."/>
        </authorList>
    </citation>
    <scope>NUCLEOTIDE SEQUENCE</scope>
    <source>
        <strain evidence="3">CY22</strain>
    </source>
</reference>
<evidence type="ECO:0000259" key="1">
    <source>
        <dbReference type="Pfam" id="PF01408"/>
    </source>
</evidence>
<dbReference type="InterPro" id="IPR043906">
    <property type="entry name" value="Gfo/Idh/MocA_OxRdtase_bact_C"/>
</dbReference>
<gene>
    <name evidence="3" type="ORF">NFI80_06180</name>
</gene>
<keyword evidence="4" id="KW-1185">Reference proteome</keyword>
<protein>
    <submittedName>
        <fullName evidence="3">Gfo/Idh/MocA family oxidoreductase</fullName>
    </submittedName>
</protein>
<dbReference type="InterPro" id="IPR036291">
    <property type="entry name" value="NAD(P)-bd_dom_sf"/>
</dbReference>
<organism evidence="3 4">
    <name type="scientific">Dyadobacter chenhuakuii</name>
    <dbReference type="NCBI Taxonomy" id="2909339"/>
    <lineage>
        <taxon>Bacteria</taxon>
        <taxon>Pseudomonadati</taxon>
        <taxon>Bacteroidota</taxon>
        <taxon>Cytophagia</taxon>
        <taxon>Cytophagales</taxon>
        <taxon>Spirosomataceae</taxon>
        <taxon>Dyadobacter</taxon>
    </lineage>
</organism>
<dbReference type="PANTHER" id="PTHR43818:SF5">
    <property type="entry name" value="OXIDOREDUCTASE FAMILY PROTEIN"/>
    <property type="match status" value="1"/>
</dbReference>
<name>A0ABY4XQD0_9BACT</name>
<dbReference type="Pfam" id="PF19051">
    <property type="entry name" value="GFO_IDH_MocA_C2"/>
    <property type="match status" value="2"/>
</dbReference>
<dbReference type="EMBL" id="CP098805">
    <property type="protein sequence ID" value="USJ32325.1"/>
    <property type="molecule type" value="Genomic_DNA"/>
</dbReference>
<dbReference type="PANTHER" id="PTHR43818">
    <property type="entry name" value="BCDNA.GH03377"/>
    <property type="match status" value="1"/>
</dbReference>
<dbReference type="SUPFAM" id="SSF55347">
    <property type="entry name" value="Glyceraldehyde-3-phosphate dehydrogenase-like, C-terminal domain"/>
    <property type="match status" value="1"/>
</dbReference>
<dbReference type="InterPro" id="IPR050463">
    <property type="entry name" value="Gfo/Idh/MocA_oxidrdct_glycsds"/>
</dbReference>
<dbReference type="InterPro" id="IPR000683">
    <property type="entry name" value="Gfo/Idh/MocA-like_OxRdtase_N"/>
</dbReference>
<accession>A0ABY4XQD0</accession>
<sequence>MDRRNFIEKSALAGAALSSAALSSAAFSTLPLLSAISRAAPYRTALIGTGWWGTNILRCALQSGENKLVALCDVDDNQLKVCAAEMSKLTPDKPKIYKDYRELLAKEKPEVVIVATPDHWHALCCIAAIESGAHVYVEKPISHTIKEGRAMVNATRKHGKIVQVGTHRRVSPHNVSGMEFLKSGKAGKIGMARAFVHYGGGPGQKTPDSEPPQGLDWDFYCGPAQLQPYNKTMHPRGFRNYLNFANGTLGDWGIHWLDQVLWWSEQKYPKKIYSTGGRAIRQDSTDAPDHQVAVYDFDGFTLEWEHRNFAANNAEKTHPQQAVGVYFYGTEGTFHMGWLDGWTFYPTDPKKPIIHEDARLNKPDDQNIKELWANFIESIKTNKPPICEIEIGQRSTNVALLGMLSLKLGRSIVWDGEKETIEGDPEANKLLSREYRGEWKYPQA</sequence>
<evidence type="ECO:0000259" key="2">
    <source>
        <dbReference type="Pfam" id="PF19051"/>
    </source>
</evidence>
<feature type="domain" description="Gfo/Idh/MocA-like oxidoreductase N-terminal" evidence="1">
    <location>
        <begin position="43"/>
        <end position="165"/>
    </location>
</feature>
<dbReference type="Gene3D" id="3.40.50.720">
    <property type="entry name" value="NAD(P)-binding Rossmann-like Domain"/>
    <property type="match status" value="1"/>
</dbReference>
<dbReference type="Pfam" id="PF01408">
    <property type="entry name" value="GFO_IDH_MocA"/>
    <property type="match status" value="1"/>
</dbReference>